<feature type="transmembrane region" description="Helical" evidence="12">
    <location>
        <begin position="337"/>
        <end position="357"/>
    </location>
</feature>
<keyword evidence="9 12" id="KW-0406">Ion transport</keyword>
<keyword evidence="8 12" id="KW-1133">Transmembrane helix</keyword>
<dbReference type="EMBL" id="JAPWTK010000166">
    <property type="protein sequence ID" value="KAJ8947246.1"/>
    <property type="molecule type" value="Genomic_DNA"/>
</dbReference>
<feature type="transmembrane region" description="Helical" evidence="12">
    <location>
        <begin position="245"/>
        <end position="266"/>
    </location>
</feature>
<keyword evidence="3 12" id="KW-0813">Transport</keyword>
<evidence type="ECO:0000256" key="9">
    <source>
        <dbReference type="ARBA" id="ARBA00023065"/>
    </source>
</evidence>
<reference evidence="13" key="1">
    <citation type="journal article" date="2023" name="Insect Mol. Biol.">
        <title>Genome sequencing provides insights into the evolution of gene families encoding plant cell wall-degrading enzymes in longhorned beetles.</title>
        <authorList>
            <person name="Shin N.R."/>
            <person name="Okamura Y."/>
            <person name="Kirsch R."/>
            <person name="Pauchet Y."/>
        </authorList>
    </citation>
    <scope>NUCLEOTIDE SEQUENCE</scope>
    <source>
        <strain evidence="13">AMC_N1</strain>
    </source>
</reference>
<dbReference type="Pfam" id="PF00876">
    <property type="entry name" value="Innexin"/>
    <property type="match status" value="1"/>
</dbReference>
<dbReference type="GO" id="GO:0034220">
    <property type="term" value="P:monoatomic ion transmembrane transport"/>
    <property type="evidence" value="ECO:0007669"/>
    <property type="project" value="UniProtKB-KW"/>
</dbReference>
<dbReference type="Proteomes" id="UP001162162">
    <property type="component" value="Unassembled WGS sequence"/>
</dbReference>
<keyword evidence="4" id="KW-1003">Cell membrane</keyword>
<comment type="caution">
    <text evidence="13">The sequence shown here is derived from an EMBL/GenBank/DDBJ whole genome shotgun (WGS) entry which is preliminary data.</text>
</comment>
<gene>
    <name evidence="12" type="primary">inx</name>
    <name evidence="13" type="ORF">NQ318_012012</name>
</gene>
<evidence type="ECO:0000256" key="3">
    <source>
        <dbReference type="ARBA" id="ARBA00022448"/>
    </source>
</evidence>
<keyword evidence="11 12" id="KW-0407">Ion channel</keyword>
<dbReference type="AlphaFoldDB" id="A0AAV8Y7U2"/>
<dbReference type="GO" id="GO:0007602">
    <property type="term" value="P:phototransduction"/>
    <property type="evidence" value="ECO:0007669"/>
    <property type="project" value="TreeGrafter"/>
</dbReference>
<comment type="subcellular location">
    <subcellularLocation>
        <location evidence="1">Cell junction</location>
        <location evidence="1">Gap junction</location>
    </subcellularLocation>
    <subcellularLocation>
        <location evidence="2 12">Cell membrane</location>
        <topology evidence="2 12">Multi-pass membrane protein</topology>
    </subcellularLocation>
</comment>
<keyword evidence="6" id="KW-0303">Gap junction</keyword>
<organism evidence="13 14">
    <name type="scientific">Aromia moschata</name>
    <dbReference type="NCBI Taxonomy" id="1265417"/>
    <lineage>
        <taxon>Eukaryota</taxon>
        <taxon>Metazoa</taxon>
        <taxon>Ecdysozoa</taxon>
        <taxon>Arthropoda</taxon>
        <taxon>Hexapoda</taxon>
        <taxon>Insecta</taxon>
        <taxon>Pterygota</taxon>
        <taxon>Neoptera</taxon>
        <taxon>Endopterygota</taxon>
        <taxon>Coleoptera</taxon>
        <taxon>Polyphaga</taxon>
        <taxon>Cucujiformia</taxon>
        <taxon>Chrysomeloidea</taxon>
        <taxon>Cerambycidae</taxon>
        <taxon>Cerambycinae</taxon>
        <taxon>Callichromatini</taxon>
        <taxon>Aromia</taxon>
    </lineage>
</organism>
<keyword evidence="5 12" id="KW-0812">Transmembrane</keyword>
<evidence type="ECO:0000256" key="7">
    <source>
        <dbReference type="ARBA" id="ARBA00022949"/>
    </source>
</evidence>
<evidence type="ECO:0000313" key="13">
    <source>
        <dbReference type="EMBL" id="KAJ8947246.1"/>
    </source>
</evidence>
<comment type="caution">
    <text evidence="12">Lacks conserved residue(s) required for the propagation of feature annotation.</text>
</comment>
<keyword evidence="14" id="KW-1185">Reference proteome</keyword>
<proteinExistence type="inferred from homology"/>
<keyword evidence="10 12" id="KW-0472">Membrane</keyword>
<sequence>MDPSCIAKCPRLSNDLQLYAETGGMSAADDNRCDPGQGKESALAPAMSLVATLSQIKSNVKLQPKIYTIDNWVFKLHYKLTVILFLVSTLLVCSRQYIGEHIRCIADGGVPEHVMNTFCFFTTTFTVIKDLDEKLLDSGNLPHPGVGSYGLNSGEPIKRHAYYQWVPFVLFGQAIMFYLTHLLWKKLEGGRLRYLVEGLRFGAFALADKELQVRDNKIPSRSEKEDKIAQIRTAFLTRIYINRMWSVKLIFCEVLNLLHVILQVYITDAFLNGNFNNLGMEIMSDGLESNVDVLDEVFPKVTKCTFHKYGPSGSIQLHDAMCVMAINIINEKIYTCLWFWFIILFFCSLLNLIWRVMTIFLHSRSKKFNQFVFSNTCPGKLNPWNVLSVSKSCNYTDWLFLKYLAKNIDGMVFREIFIGLAEELDGKEPSKEALISSEEGTKYD</sequence>
<evidence type="ECO:0000256" key="2">
    <source>
        <dbReference type="ARBA" id="ARBA00004651"/>
    </source>
</evidence>
<evidence type="ECO:0000256" key="11">
    <source>
        <dbReference type="ARBA" id="ARBA00023303"/>
    </source>
</evidence>
<comment type="function">
    <text evidence="12">Structural component of the gap junctions.</text>
</comment>
<dbReference type="GO" id="GO:0005243">
    <property type="term" value="F:gap junction channel activity"/>
    <property type="evidence" value="ECO:0007669"/>
    <property type="project" value="TreeGrafter"/>
</dbReference>
<comment type="similarity">
    <text evidence="12">Belongs to the pannexin family.</text>
</comment>
<evidence type="ECO:0000256" key="5">
    <source>
        <dbReference type="ARBA" id="ARBA00022692"/>
    </source>
</evidence>
<evidence type="ECO:0000256" key="4">
    <source>
        <dbReference type="ARBA" id="ARBA00022475"/>
    </source>
</evidence>
<evidence type="ECO:0000256" key="12">
    <source>
        <dbReference type="RuleBase" id="RU010713"/>
    </source>
</evidence>
<dbReference type="InterPro" id="IPR000990">
    <property type="entry name" value="Innexin"/>
</dbReference>
<evidence type="ECO:0000256" key="1">
    <source>
        <dbReference type="ARBA" id="ARBA00004610"/>
    </source>
</evidence>
<evidence type="ECO:0000256" key="10">
    <source>
        <dbReference type="ARBA" id="ARBA00023136"/>
    </source>
</evidence>
<accession>A0AAV8Y7U2</accession>
<evidence type="ECO:0000313" key="14">
    <source>
        <dbReference type="Proteomes" id="UP001162162"/>
    </source>
</evidence>
<protein>
    <recommendedName>
        <fullName evidence="12">Innexin</fullName>
    </recommendedName>
</protein>
<evidence type="ECO:0000256" key="6">
    <source>
        <dbReference type="ARBA" id="ARBA00022868"/>
    </source>
</evidence>
<dbReference type="GO" id="GO:0005886">
    <property type="term" value="C:plasma membrane"/>
    <property type="evidence" value="ECO:0007669"/>
    <property type="project" value="UniProtKB-SubCell"/>
</dbReference>
<dbReference type="PANTHER" id="PTHR11893">
    <property type="entry name" value="INNEXIN"/>
    <property type="match status" value="1"/>
</dbReference>
<dbReference type="GO" id="GO:0005921">
    <property type="term" value="C:gap junction"/>
    <property type="evidence" value="ECO:0007669"/>
    <property type="project" value="UniProtKB-SubCell"/>
</dbReference>
<name>A0AAV8Y7U2_9CUCU</name>
<feature type="transmembrane region" description="Helical" evidence="12">
    <location>
        <begin position="162"/>
        <end position="184"/>
    </location>
</feature>
<dbReference type="PANTHER" id="PTHR11893:SF38">
    <property type="entry name" value="INNEXIN INX7"/>
    <property type="match status" value="1"/>
</dbReference>
<dbReference type="PROSITE" id="PS51013">
    <property type="entry name" value="PANNEXIN"/>
    <property type="match status" value="1"/>
</dbReference>
<evidence type="ECO:0000256" key="8">
    <source>
        <dbReference type="ARBA" id="ARBA00022989"/>
    </source>
</evidence>
<keyword evidence="7" id="KW-0965">Cell junction</keyword>
<dbReference type="PRINTS" id="PR01262">
    <property type="entry name" value="INNEXIN"/>
</dbReference>